<sequence length="137" mass="14637">MYATVDIMTARFGQREVLALSDRDSTGEVNATVLANALDDAASEIDTYLAGRYALPLDPAPKMLTGICCDIARYRLCGGETVMTVEIESRYKSAVNFLKLVASGGVTLGVTAAGVVAQPDNPIQFVTGTRVFGRENR</sequence>
<reference evidence="1 2" key="1">
    <citation type="submission" date="2020-04" db="EMBL/GenBank/DDBJ databases">
        <authorList>
            <person name="De Canck E."/>
        </authorList>
    </citation>
    <scope>NUCLEOTIDE SEQUENCE [LARGE SCALE GENOMIC DNA]</scope>
    <source>
        <strain evidence="1 2">LMG 29542</strain>
    </source>
</reference>
<dbReference type="Proteomes" id="UP000494363">
    <property type="component" value="Unassembled WGS sequence"/>
</dbReference>
<evidence type="ECO:0000313" key="1">
    <source>
        <dbReference type="EMBL" id="CAB3764122.1"/>
    </source>
</evidence>
<dbReference type="Pfam" id="PF07030">
    <property type="entry name" value="Phage_Mu_Gp36"/>
    <property type="match status" value="1"/>
</dbReference>
<dbReference type="InterPro" id="IPR009752">
    <property type="entry name" value="Phage_Mu_GpJ"/>
</dbReference>
<dbReference type="EMBL" id="CADIKH010000023">
    <property type="protein sequence ID" value="CAB3764122.1"/>
    <property type="molecule type" value="Genomic_DNA"/>
</dbReference>
<evidence type="ECO:0000313" key="2">
    <source>
        <dbReference type="Proteomes" id="UP000494363"/>
    </source>
</evidence>
<organism evidence="1 2">
    <name type="scientific">Paraburkholderia humisilvae</name>
    <dbReference type="NCBI Taxonomy" id="627669"/>
    <lineage>
        <taxon>Bacteria</taxon>
        <taxon>Pseudomonadati</taxon>
        <taxon>Pseudomonadota</taxon>
        <taxon>Betaproteobacteria</taxon>
        <taxon>Burkholderiales</taxon>
        <taxon>Burkholderiaceae</taxon>
        <taxon>Paraburkholderia</taxon>
    </lineage>
</organism>
<dbReference type="AlphaFoldDB" id="A0A6J5EFZ8"/>
<dbReference type="RefSeq" id="WP_175228903.1">
    <property type="nucleotide sequence ID" value="NZ_CADIKH010000023.1"/>
</dbReference>
<gene>
    <name evidence="1" type="ORF">LMG29542_04785</name>
</gene>
<accession>A0A6J5EFZ8</accession>
<name>A0A6J5EFZ8_9BURK</name>
<proteinExistence type="predicted"/>
<protein>
    <recommendedName>
        <fullName evidence="3">DUF1320 domain-containing protein</fullName>
    </recommendedName>
</protein>
<evidence type="ECO:0008006" key="3">
    <source>
        <dbReference type="Google" id="ProtNLM"/>
    </source>
</evidence>
<keyword evidence="2" id="KW-1185">Reference proteome</keyword>